<accession>A0ACB8FQ86</accession>
<comment type="caution">
    <text evidence="1">The sequence shown here is derived from an EMBL/GenBank/DDBJ whole genome shotgun (WGS) entry which is preliminary data.</text>
</comment>
<evidence type="ECO:0000313" key="2">
    <source>
        <dbReference type="Proteomes" id="UP000827872"/>
    </source>
</evidence>
<reference evidence="1" key="1">
    <citation type="submission" date="2021-08" db="EMBL/GenBank/DDBJ databases">
        <title>The first chromosome-level gecko genome reveals the dynamic sex chromosomes of Neotropical dwarf geckos (Sphaerodactylidae: Sphaerodactylus).</title>
        <authorList>
            <person name="Pinto B.J."/>
            <person name="Keating S.E."/>
            <person name="Gamble T."/>
        </authorList>
    </citation>
    <scope>NUCLEOTIDE SEQUENCE</scope>
    <source>
        <strain evidence="1">TG3544</strain>
    </source>
</reference>
<sequence length="152" mass="16840">MMRRESLPLIPDVATTRTLRVSFSFLATSATGPQLVTSAAKSERESLPPFPASPRDSGFRHFNSLWLRGSRLGQVKTLSTSASPNHQPVDSKGNPAKGAKPREAIKAGDIVYYNAKDELYDYELVHKLIWISDFGMTGDWVQVPFCQVCVNI</sequence>
<dbReference type="EMBL" id="CM037619">
    <property type="protein sequence ID" value="KAH8007613.1"/>
    <property type="molecule type" value="Genomic_DNA"/>
</dbReference>
<protein>
    <submittedName>
        <fullName evidence="1">Uncharacterized protein</fullName>
    </submittedName>
</protein>
<keyword evidence="2" id="KW-1185">Reference proteome</keyword>
<dbReference type="Proteomes" id="UP000827872">
    <property type="component" value="Linkage Group LG06"/>
</dbReference>
<organism evidence="1 2">
    <name type="scientific">Sphaerodactylus townsendi</name>
    <dbReference type="NCBI Taxonomy" id="933632"/>
    <lineage>
        <taxon>Eukaryota</taxon>
        <taxon>Metazoa</taxon>
        <taxon>Chordata</taxon>
        <taxon>Craniata</taxon>
        <taxon>Vertebrata</taxon>
        <taxon>Euteleostomi</taxon>
        <taxon>Lepidosauria</taxon>
        <taxon>Squamata</taxon>
        <taxon>Bifurcata</taxon>
        <taxon>Gekkota</taxon>
        <taxon>Sphaerodactylidae</taxon>
        <taxon>Sphaerodactylus</taxon>
    </lineage>
</organism>
<evidence type="ECO:0000313" key="1">
    <source>
        <dbReference type="EMBL" id="KAH8007613.1"/>
    </source>
</evidence>
<name>A0ACB8FQ86_9SAUR</name>
<proteinExistence type="predicted"/>
<gene>
    <name evidence="1" type="ORF">K3G42_024572</name>
</gene>